<accession>A0AAD5XEJ0</accession>
<dbReference type="Proteomes" id="UP001211907">
    <property type="component" value="Unassembled WGS sequence"/>
</dbReference>
<name>A0AAD5XEJ0_9FUNG</name>
<feature type="domain" description="C2H2-type" evidence="3">
    <location>
        <begin position="1151"/>
        <end position="1179"/>
    </location>
</feature>
<feature type="compositionally biased region" description="Acidic residues" evidence="2">
    <location>
        <begin position="403"/>
        <end position="413"/>
    </location>
</feature>
<feature type="compositionally biased region" description="Low complexity" evidence="2">
    <location>
        <begin position="1272"/>
        <end position="1294"/>
    </location>
</feature>
<reference evidence="4" key="1">
    <citation type="submission" date="2020-05" db="EMBL/GenBank/DDBJ databases">
        <title>Phylogenomic resolution of chytrid fungi.</title>
        <authorList>
            <person name="Stajich J.E."/>
            <person name="Amses K."/>
            <person name="Simmons R."/>
            <person name="Seto K."/>
            <person name="Myers J."/>
            <person name="Bonds A."/>
            <person name="Quandt C.A."/>
            <person name="Barry K."/>
            <person name="Liu P."/>
            <person name="Grigoriev I."/>
            <person name="Longcore J.E."/>
            <person name="James T.Y."/>
        </authorList>
    </citation>
    <scope>NUCLEOTIDE SEQUENCE</scope>
    <source>
        <strain evidence="4">JEL0513</strain>
    </source>
</reference>
<dbReference type="SMART" id="SM00355">
    <property type="entry name" value="ZnF_C2H2"/>
    <property type="match status" value="2"/>
</dbReference>
<keyword evidence="1" id="KW-0863">Zinc-finger</keyword>
<keyword evidence="5" id="KW-1185">Reference proteome</keyword>
<dbReference type="PROSITE" id="PS50157">
    <property type="entry name" value="ZINC_FINGER_C2H2_2"/>
    <property type="match status" value="1"/>
</dbReference>
<feature type="region of interest" description="Disordered" evidence="2">
    <location>
        <begin position="393"/>
        <end position="413"/>
    </location>
</feature>
<feature type="region of interest" description="Disordered" evidence="2">
    <location>
        <begin position="463"/>
        <end position="502"/>
    </location>
</feature>
<organism evidence="4 5">
    <name type="scientific">Physocladia obscura</name>
    <dbReference type="NCBI Taxonomy" id="109957"/>
    <lineage>
        <taxon>Eukaryota</taxon>
        <taxon>Fungi</taxon>
        <taxon>Fungi incertae sedis</taxon>
        <taxon>Chytridiomycota</taxon>
        <taxon>Chytridiomycota incertae sedis</taxon>
        <taxon>Chytridiomycetes</taxon>
        <taxon>Chytridiales</taxon>
        <taxon>Chytriomycetaceae</taxon>
        <taxon>Physocladia</taxon>
    </lineage>
</organism>
<evidence type="ECO:0000256" key="1">
    <source>
        <dbReference type="PROSITE-ProRule" id="PRU00042"/>
    </source>
</evidence>
<feature type="region of interest" description="Disordered" evidence="2">
    <location>
        <begin position="692"/>
        <end position="725"/>
    </location>
</feature>
<dbReference type="GO" id="GO:0008270">
    <property type="term" value="F:zinc ion binding"/>
    <property type="evidence" value="ECO:0007669"/>
    <property type="project" value="UniProtKB-KW"/>
</dbReference>
<feature type="compositionally biased region" description="Pro residues" evidence="2">
    <location>
        <begin position="558"/>
        <end position="568"/>
    </location>
</feature>
<feature type="compositionally biased region" description="Low complexity" evidence="2">
    <location>
        <begin position="577"/>
        <end position="589"/>
    </location>
</feature>
<feature type="compositionally biased region" description="Polar residues" evidence="2">
    <location>
        <begin position="463"/>
        <end position="473"/>
    </location>
</feature>
<feature type="region of interest" description="Disordered" evidence="2">
    <location>
        <begin position="1265"/>
        <end position="1431"/>
    </location>
</feature>
<evidence type="ECO:0000313" key="4">
    <source>
        <dbReference type="EMBL" id="KAJ3129425.1"/>
    </source>
</evidence>
<protein>
    <recommendedName>
        <fullName evidence="3">C2H2-type domain-containing protein</fullName>
    </recommendedName>
</protein>
<dbReference type="InterPro" id="IPR013087">
    <property type="entry name" value="Znf_C2H2_type"/>
</dbReference>
<feature type="region of interest" description="Disordered" evidence="2">
    <location>
        <begin position="119"/>
        <end position="138"/>
    </location>
</feature>
<feature type="compositionally biased region" description="Basic and acidic residues" evidence="2">
    <location>
        <begin position="1368"/>
        <end position="1383"/>
    </location>
</feature>
<dbReference type="EMBL" id="JADGJH010000424">
    <property type="protein sequence ID" value="KAJ3129425.1"/>
    <property type="molecule type" value="Genomic_DNA"/>
</dbReference>
<feature type="compositionally biased region" description="Acidic residues" evidence="2">
    <location>
        <begin position="1338"/>
        <end position="1367"/>
    </location>
</feature>
<evidence type="ECO:0000256" key="2">
    <source>
        <dbReference type="SAM" id="MobiDB-lite"/>
    </source>
</evidence>
<feature type="compositionally biased region" description="Low complexity" evidence="2">
    <location>
        <begin position="543"/>
        <end position="557"/>
    </location>
</feature>
<comment type="caution">
    <text evidence="4">The sequence shown here is derived from an EMBL/GenBank/DDBJ whole genome shotgun (WGS) entry which is preliminary data.</text>
</comment>
<gene>
    <name evidence="4" type="ORF">HK100_008645</name>
</gene>
<keyword evidence="1" id="KW-0479">Metal-binding</keyword>
<proteinExistence type="predicted"/>
<sequence>MSNTAKPLCGTDDTSTFHESPIHQSEVLLQSALTPHSPNQPHNSPLLLKQSRFISSTHPMAASSTERDFCKDLYCCGILLHDFHQLQLHGEMFHGGASAAALASLLELRRCNDDFVPKPLGSDSTTTNPVTNPSDSISKEKFLNSRAVSIQSIEKTEELDEEEIDENMKVGFDDELSASNKVENMTSADDHDGNGINQEYSNLPSLETVLKSTSENLLDPAIVAAIRLVESMRVNAHNATEFTHCKPQMMIGAILSPVLTLPASDVDGLMSPTLALPPSAEPLILPPVMSLPTSSEASILPPVMTLPPDDSAKPIIVPDEEPEYVNETSPSRADIQPSVHGTDPVSPTPSQNPVISLKDIYLDTTGSNSPNFERGSFSIKNINNAIFGLKDEDMSYSTSDSSGSDEDDYEQYEDASGVLNSVAASRALARMETPSAASNPSSVENFAPFESKRRLRQQQQLNYSLTSTPNQFASVGGGEPKKRGRPKLNRHVLSPNHPKYLPPPPTMGYFEHLEAQRSPIASTPSRPSIRVKLRIPPSISSLTPTAITPPSDIAAPPSSIPPGGPLSPPQSLTDDAQQQQHQQQSQHPQETPTVLDENVLASLGPAATAALRRRVRDGVSTSSQIDLLSAPAPIIKGYIEDANGMLVKRGRGRPRKIAKPNEVLAITYYQMQKDRQQRESFEGISVTPVTSHKKGLLQKKKKSHLKSRKSHPIPQAPLNSLEREEKEKYEDEFNTLFAEESEIDDLEAMDFTEPLIHYETLRDVGGESSEFLEGGNEKKVEKEESVEPEFVLALEEQMTTPENEGLQIHIDLSQESIQEESIEYEIGCADDEEIIVDDLPEETIAPPLSTLKVKAKPKTKAVKKIGNKKISSTRKLKAKVEASAATSQLTELESVLNSLHEEAAESLKSSAKVPATVSVTTTEKIKAVSEVPGKKHSPKKSQGSVIANAKLVEDYESEFSESNAVDDVDCETPKPIDADATTVSPEHAENYRLLYAKLQAHQKKVTQESLRKRLDSQKMDSPSEIVAPVNIKKKPTKIITTVGLTPASVLTSILAIATANTRRRIMTGVRSPAASVSAESKAAASKFSVAAKISTESAESKSNLAVAALSTSSLQLECKPFDELLNQPANRRRFRLNLLSILPDGGLEKRYVCPVCGKDYKNANGVKYHLIKFHADGSGIPPILYGDDADDEDDGDISFEGPVLQGGAASLEYHCFLEGCENIYKSVNGLRYHVKSIHASLLVEAEHRNIFDDYDIPPEILHLSPTPRSLKAQSSSSAAPTNNNSSNAVKNNNSTLKQYGSKLAAKNSTSAKNLRRKSSVVAVENEENEPNRKRNINDEENEENDGEEEPAEEEEEEEEEEEAEVDDEYMKVDDETFAAKESKSITSAKRANESGGVELRSSKRRNISVVAPEPETNTSRRKSTRSSAATR</sequence>
<evidence type="ECO:0000259" key="3">
    <source>
        <dbReference type="PROSITE" id="PS50157"/>
    </source>
</evidence>
<keyword evidence="1" id="KW-0862">Zinc</keyword>
<dbReference type="PROSITE" id="PS00028">
    <property type="entry name" value="ZINC_FINGER_C2H2_1"/>
    <property type="match status" value="2"/>
</dbReference>
<feature type="region of interest" description="Disordered" evidence="2">
    <location>
        <begin position="325"/>
        <end position="352"/>
    </location>
</feature>
<evidence type="ECO:0000313" key="5">
    <source>
        <dbReference type="Proteomes" id="UP001211907"/>
    </source>
</evidence>
<feature type="region of interest" description="Disordered" evidence="2">
    <location>
        <begin position="540"/>
        <end position="592"/>
    </location>
</feature>
<feature type="compositionally biased region" description="Basic residues" evidence="2">
    <location>
        <begin position="692"/>
        <end position="711"/>
    </location>
</feature>
<feature type="compositionally biased region" description="Polar residues" evidence="2">
    <location>
        <begin position="122"/>
        <end position="136"/>
    </location>
</feature>